<gene>
    <name evidence="1" type="ORF">DBRI1063_LOCUS5468</name>
</gene>
<dbReference type="EMBL" id="HBGN01008523">
    <property type="protein sequence ID" value="CAD9319530.1"/>
    <property type="molecule type" value="Transcribed_RNA"/>
</dbReference>
<organism evidence="1">
    <name type="scientific">Ditylum brightwellii</name>
    <dbReference type="NCBI Taxonomy" id="49249"/>
    <lineage>
        <taxon>Eukaryota</taxon>
        <taxon>Sar</taxon>
        <taxon>Stramenopiles</taxon>
        <taxon>Ochrophyta</taxon>
        <taxon>Bacillariophyta</taxon>
        <taxon>Mediophyceae</taxon>
        <taxon>Lithodesmiophycidae</taxon>
        <taxon>Lithodesmiales</taxon>
        <taxon>Lithodesmiaceae</taxon>
        <taxon>Ditylum</taxon>
    </lineage>
</organism>
<reference evidence="1" key="1">
    <citation type="submission" date="2021-01" db="EMBL/GenBank/DDBJ databases">
        <authorList>
            <person name="Corre E."/>
            <person name="Pelletier E."/>
            <person name="Niang G."/>
            <person name="Scheremetjew M."/>
            <person name="Finn R."/>
            <person name="Kale V."/>
            <person name="Holt S."/>
            <person name="Cochrane G."/>
            <person name="Meng A."/>
            <person name="Brown T."/>
            <person name="Cohen L."/>
        </authorList>
    </citation>
    <scope>NUCLEOTIDE SEQUENCE</scope>
    <source>
        <strain evidence="1">Pop2</strain>
    </source>
</reference>
<sequence>MWCVGASSRYRPADISEEEMQNASCLPTASPPRNAIKFQYPPAVPCDNREKISIEYARSILAWREKNKTPERYTHVGFEAGKNDAKRDSSWLGSVRSFCG</sequence>
<proteinExistence type="predicted"/>
<name>A0A6U3YRW5_9STRA</name>
<dbReference type="AlphaFoldDB" id="A0A6U3YRW5"/>
<protein>
    <submittedName>
        <fullName evidence="1">Uncharacterized protein</fullName>
    </submittedName>
</protein>
<accession>A0A6U3YRW5</accession>
<evidence type="ECO:0000313" key="1">
    <source>
        <dbReference type="EMBL" id="CAD9319530.1"/>
    </source>
</evidence>